<protein>
    <submittedName>
        <fullName evidence="2">Nitrate reductase molybdenum cofactor assembly chaperone</fullName>
    </submittedName>
</protein>
<evidence type="ECO:0000256" key="1">
    <source>
        <dbReference type="ARBA" id="ARBA00023063"/>
    </source>
</evidence>
<sequence length="220" mass="24426">MSEQRVEEALNSAQAGKKRTAHMIASVLLDYPAEDFHEQLDVIRLELGNVDGAVADRFQEFLDWAQSTDLREIEDLYVRTFDQKRKCNLYLSYYSAGDTRMRGSAILAFKQAFEAMGWKVTGGELPDYLPAVLELSARTGDELAAHLLAIHRDGLEVLRAALGSLNSPWQAVVDGLVLTLPPLDRKAQEAFRKLVLQGPPSELVGVQSLPFPISSEGARR</sequence>
<accession>A0A9W5REE7</accession>
<dbReference type="EMBL" id="AGWN01000001">
    <property type="protein sequence ID" value="EPD30881.1"/>
    <property type="molecule type" value="Genomic_DNA"/>
</dbReference>
<dbReference type="OrthoDB" id="4307003at2"/>
<evidence type="ECO:0000313" key="3">
    <source>
        <dbReference type="Proteomes" id="UP000014387"/>
    </source>
</evidence>
<dbReference type="Proteomes" id="UP000014387">
    <property type="component" value="Unassembled WGS sequence"/>
</dbReference>
<dbReference type="GO" id="GO:0042128">
    <property type="term" value="P:nitrate assimilation"/>
    <property type="evidence" value="ECO:0007669"/>
    <property type="project" value="UniProtKB-KW"/>
</dbReference>
<organism evidence="2 3">
    <name type="scientific">Gleimia europaea ACS-120-V-Col10b</name>
    <dbReference type="NCBI Taxonomy" id="883069"/>
    <lineage>
        <taxon>Bacteria</taxon>
        <taxon>Bacillati</taxon>
        <taxon>Actinomycetota</taxon>
        <taxon>Actinomycetes</taxon>
        <taxon>Actinomycetales</taxon>
        <taxon>Actinomycetaceae</taxon>
        <taxon>Gleimia</taxon>
    </lineage>
</organism>
<dbReference type="SUPFAM" id="SSF89155">
    <property type="entry name" value="TorD-like"/>
    <property type="match status" value="1"/>
</dbReference>
<dbReference type="GO" id="GO:0051082">
    <property type="term" value="F:unfolded protein binding"/>
    <property type="evidence" value="ECO:0007669"/>
    <property type="project" value="InterPro"/>
</dbReference>
<dbReference type="Pfam" id="PF02613">
    <property type="entry name" value="Nitrate_red_del"/>
    <property type="match status" value="1"/>
</dbReference>
<dbReference type="PANTHER" id="PTHR43680">
    <property type="entry name" value="NITRATE REDUCTASE MOLYBDENUM COFACTOR ASSEMBLY CHAPERONE"/>
    <property type="match status" value="1"/>
</dbReference>
<dbReference type="InterPro" id="IPR020945">
    <property type="entry name" value="DMSO/NO3_reduct_chaperone"/>
</dbReference>
<dbReference type="GO" id="GO:0051131">
    <property type="term" value="P:chaperone-mediated protein complex assembly"/>
    <property type="evidence" value="ECO:0007669"/>
    <property type="project" value="InterPro"/>
</dbReference>
<dbReference type="Gene3D" id="1.10.3480.10">
    <property type="entry name" value="TorD-like"/>
    <property type="match status" value="1"/>
</dbReference>
<dbReference type="InterPro" id="IPR003765">
    <property type="entry name" value="NO3_reductase_chaperone_NarJ"/>
</dbReference>
<dbReference type="RefSeq" id="WP_016443993.1">
    <property type="nucleotide sequence ID" value="NZ_KE150266.1"/>
</dbReference>
<dbReference type="AlphaFoldDB" id="A0A9W5REE7"/>
<evidence type="ECO:0000313" key="2">
    <source>
        <dbReference type="EMBL" id="EPD30881.1"/>
    </source>
</evidence>
<dbReference type="NCBIfam" id="TIGR00684">
    <property type="entry name" value="narJ"/>
    <property type="match status" value="1"/>
</dbReference>
<dbReference type="InterPro" id="IPR036411">
    <property type="entry name" value="TorD-like_sf"/>
</dbReference>
<keyword evidence="3" id="KW-1185">Reference proteome</keyword>
<keyword evidence="1" id="KW-0534">Nitrate assimilation</keyword>
<proteinExistence type="predicted"/>
<dbReference type="PANTHER" id="PTHR43680:SF2">
    <property type="entry name" value="NITRATE REDUCTASE MOLYBDENUM COFACTOR ASSEMBLY CHAPERONE NARJ"/>
    <property type="match status" value="1"/>
</dbReference>
<name>A0A9W5REE7_9ACTO</name>
<dbReference type="GO" id="GO:0016530">
    <property type="term" value="F:metallochaperone activity"/>
    <property type="evidence" value="ECO:0007669"/>
    <property type="project" value="TreeGrafter"/>
</dbReference>
<gene>
    <name evidence="2" type="ORF">HMPREF9238_00636</name>
</gene>
<reference evidence="2 3" key="1">
    <citation type="submission" date="2013-05" db="EMBL/GenBank/DDBJ databases">
        <title>The Genome Sequence of Actinomyces europaeus ACS-120-V-COL10B.</title>
        <authorList>
            <consortium name="The Broad Institute Genomics Platform"/>
            <person name="Earl A."/>
            <person name="Ward D."/>
            <person name="Feldgarden M."/>
            <person name="Gevers D."/>
            <person name="Saerens B."/>
            <person name="Vaneechoutte M."/>
            <person name="Walker B."/>
            <person name="Young S."/>
            <person name="Zeng Q."/>
            <person name="Gargeya S."/>
            <person name="Fitzgerald M."/>
            <person name="Haas B."/>
            <person name="Abouelleil A."/>
            <person name="Allen A.W."/>
            <person name="Alvarado L."/>
            <person name="Arachchi H.M."/>
            <person name="Berlin A.M."/>
            <person name="Chapman S.B."/>
            <person name="Gainer-Dewar J."/>
            <person name="Goldberg J."/>
            <person name="Griggs A."/>
            <person name="Gujja S."/>
            <person name="Hansen M."/>
            <person name="Howarth C."/>
            <person name="Imamovic A."/>
            <person name="Ireland A."/>
            <person name="Larimer J."/>
            <person name="McCowan C."/>
            <person name="Murphy C."/>
            <person name="Pearson M."/>
            <person name="Poon T.W."/>
            <person name="Priest M."/>
            <person name="Roberts A."/>
            <person name="Saif S."/>
            <person name="Shea T."/>
            <person name="Sisk P."/>
            <person name="Sykes S."/>
            <person name="Wortman J."/>
            <person name="Nusbaum C."/>
            <person name="Birren B."/>
        </authorList>
    </citation>
    <scope>NUCLEOTIDE SEQUENCE [LARGE SCALE GENOMIC DNA]</scope>
    <source>
        <strain evidence="2 3">ACS-120-V-Col10b</strain>
    </source>
</reference>
<comment type="caution">
    <text evidence="2">The sequence shown here is derived from an EMBL/GenBank/DDBJ whole genome shotgun (WGS) entry which is preliminary data.</text>
</comment>